<evidence type="ECO:0000313" key="2">
    <source>
        <dbReference type="Proteomes" id="UP000308197"/>
    </source>
</evidence>
<dbReference type="InParanoid" id="A0A5C3PFE8"/>
<dbReference type="AlphaFoldDB" id="A0A5C3PFE8"/>
<proteinExistence type="predicted"/>
<dbReference type="EMBL" id="ML211117">
    <property type="protein sequence ID" value="TFK88326.1"/>
    <property type="molecule type" value="Genomic_DNA"/>
</dbReference>
<protein>
    <recommendedName>
        <fullName evidence="3">F-box domain-containing protein</fullName>
    </recommendedName>
</protein>
<sequence>MAPTLPQELIDQTIDHLWNDIPALAACTLASHACLPSARMHLLHDQRILGAKSCARFEAFLADCPDAVPHIRKLSITEPTSTAYAQHWVNQIPALVARLDGLRTLELVGLHYVSLQRCSADTLAAFGKLTSVLFADVYFDHFLDVQTLLSVACNTTDLCFYRVGWGSSTPPLYEGRPEPKPLHLKRLVVDSWASSIMVRDWLLPSAELGEVDIRSAMIRWRERDAVDVLNSVFRVCGSALEHLFVELPTTSEGAQDAPSLYYNTNLRKLEVDGIVLPGPPTGALSLLDTMRSTKLEKLLISMLVLRTDVLPSFEWAQLDTILSRPQFRDVPVTITVNRALHPDNNDASAVRSALEEYLPETVKRERLAINLTGWS</sequence>
<reference evidence="1 2" key="1">
    <citation type="journal article" date="2019" name="Nat. Ecol. Evol.">
        <title>Megaphylogeny resolves global patterns of mushroom evolution.</title>
        <authorList>
            <person name="Varga T."/>
            <person name="Krizsan K."/>
            <person name="Foldi C."/>
            <person name="Dima B."/>
            <person name="Sanchez-Garcia M."/>
            <person name="Sanchez-Ramirez S."/>
            <person name="Szollosi G.J."/>
            <person name="Szarkandi J.G."/>
            <person name="Papp V."/>
            <person name="Albert L."/>
            <person name="Andreopoulos W."/>
            <person name="Angelini C."/>
            <person name="Antonin V."/>
            <person name="Barry K.W."/>
            <person name="Bougher N.L."/>
            <person name="Buchanan P."/>
            <person name="Buyck B."/>
            <person name="Bense V."/>
            <person name="Catcheside P."/>
            <person name="Chovatia M."/>
            <person name="Cooper J."/>
            <person name="Damon W."/>
            <person name="Desjardin D."/>
            <person name="Finy P."/>
            <person name="Geml J."/>
            <person name="Haridas S."/>
            <person name="Hughes K."/>
            <person name="Justo A."/>
            <person name="Karasinski D."/>
            <person name="Kautmanova I."/>
            <person name="Kiss B."/>
            <person name="Kocsube S."/>
            <person name="Kotiranta H."/>
            <person name="LaButti K.M."/>
            <person name="Lechner B.E."/>
            <person name="Liimatainen K."/>
            <person name="Lipzen A."/>
            <person name="Lukacs Z."/>
            <person name="Mihaltcheva S."/>
            <person name="Morgado L.N."/>
            <person name="Niskanen T."/>
            <person name="Noordeloos M.E."/>
            <person name="Ohm R.A."/>
            <person name="Ortiz-Santana B."/>
            <person name="Ovrebo C."/>
            <person name="Racz N."/>
            <person name="Riley R."/>
            <person name="Savchenko A."/>
            <person name="Shiryaev A."/>
            <person name="Soop K."/>
            <person name="Spirin V."/>
            <person name="Szebenyi C."/>
            <person name="Tomsovsky M."/>
            <person name="Tulloss R.E."/>
            <person name="Uehling J."/>
            <person name="Grigoriev I.V."/>
            <person name="Vagvolgyi C."/>
            <person name="Papp T."/>
            <person name="Martin F.M."/>
            <person name="Miettinen O."/>
            <person name="Hibbett D.S."/>
            <person name="Nagy L.G."/>
        </authorList>
    </citation>
    <scope>NUCLEOTIDE SEQUENCE [LARGE SCALE GENOMIC DNA]</scope>
    <source>
        <strain evidence="1 2">HHB13444</strain>
    </source>
</reference>
<gene>
    <name evidence="1" type="ORF">K466DRAFT_662399</name>
</gene>
<accession>A0A5C3PFE8</accession>
<evidence type="ECO:0000313" key="1">
    <source>
        <dbReference type="EMBL" id="TFK88326.1"/>
    </source>
</evidence>
<organism evidence="1 2">
    <name type="scientific">Polyporus arcularius HHB13444</name>
    <dbReference type="NCBI Taxonomy" id="1314778"/>
    <lineage>
        <taxon>Eukaryota</taxon>
        <taxon>Fungi</taxon>
        <taxon>Dikarya</taxon>
        <taxon>Basidiomycota</taxon>
        <taxon>Agaricomycotina</taxon>
        <taxon>Agaricomycetes</taxon>
        <taxon>Polyporales</taxon>
        <taxon>Polyporaceae</taxon>
        <taxon>Polyporus</taxon>
    </lineage>
</organism>
<evidence type="ECO:0008006" key="3">
    <source>
        <dbReference type="Google" id="ProtNLM"/>
    </source>
</evidence>
<keyword evidence="2" id="KW-1185">Reference proteome</keyword>
<dbReference type="Proteomes" id="UP000308197">
    <property type="component" value="Unassembled WGS sequence"/>
</dbReference>
<name>A0A5C3PFE8_9APHY</name>